<proteinExistence type="predicted"/>
<evidence type="ECO:0000313" key="2">
    <source>
        <dbReference type="Proteomes" id="UP000263957"/>
    </source>
</evidence>
<organism evidence="1 2">
    <name type="scientific">Hyphomonas atlantica</name>
    <dbReference type="NCBI Taxonomy" id="1280948"/>
    <lineage>
        <taxon>Bacteria</taxon>
        <taxon>Pseudomonadati</taxon>
        <taxon>Pseudomonadota</taxon>
        <taxon>Alphaproteobacteria</taxon>
        <taxon>Hyphomonadales</taxon>
        <taxon>Hyphomonadaceae</taxon>
        <taxon>Hyphomonas</taxon>
    </lineage>
</organism>
<gene>
    <name evidence="1" type="ORF">DD728_06545</name>
</gene>
<sequence length="48" mass="5220">MANPNTPEFALETSDEQTVLRVSGDWTVRTVQIVDEDLRALESGAGVT</sequence>
<protein>
    <submittedName>
        <fullName evidence="1">ABC transporter permease</fullName>
    </submittedName>
</protein>
<feature type="non-terminal residue" evidence="1">
    <location>
        <position position="48"/>
    </location>
</feature>
<name>A0A356W658_9PROT</name>
<dbReference type="EMBL" id="DOGS01000132">
    <property type="protein sequence ID" value="HBQ48528.1"/>
    <property type="molecule type" value="Genomic_DNA"/>
</dbReference>
<dbReference type="Proteomes" id="UP000263957">
    <property type="component" value="Unassembled WGS sequence"/>
</dbReference>
<reference evidence="1 2" key="1">
    <citation type="journal article" date="2018" name="Nat. Biotechnol.">
        <title>A standardized bacterial taxonomy based on genome phylogeny substantially revises the tree of life.</title>
        <authorList>
            <person name="Parks D.H."/>
            <person name="Chuvochina M."/>
            <person name="Waite D.W."/>
            <person name="Rinke C."/>
            <person name="Skarshewski A."/>
            <person name="Chaumeil P.A."/>
            <person name="Hugenholtz P."/>
        </authorList>
    </citation>
    <scope>NUCLEOTIDE SEQUENCE [LARGE SCALE GENOMIC DNA]</scope>
    <source>
        <strain evidence="1">UBA10378</strain>
    </source>
</reference>
<comment type="caution">
    <text evidence="1">The sequence shown here is derived from an EMBL/GenBank/DDBJ whole genome shotgun (WGS) entry which is preliminary data.</text>
</comment>
<evidence type="ECO:0000313" key="1">
    <source>
        <dbReference type="EMBL" id="HBQ48528.1"/>
    </source>
</evidence>
<accession>A0A356W658</accession>
<dbReference type="AlphaFoldDB" id="A0A356W658"/>